<keyword evidence="2" id="KW-1185">Reference proteome</keyword>
<reference evidence="2" key="1">
    <citation type="journal article" date="2022" name="Mol. Ecol. Resour.">
        <title>The genomes of chicory, endive, great burdock and yacon provide insights into Asteraceae palaeo-polyploidization history and plant inulin production.</title>
        <authorList>
            <person name="Fan W."/>
            <person name="Wang S."/>
            <person name="Wang H."/>
            <person name="Wang A."/>
            <person name="Jiang F."/>
            <person name="Liu H."/>
            <person name="Zhao H."/>
            <person name="Xu D."/>
            <person name="Zhang Y."/>
        </authorList>
    </citation>
    <scope>NUCLEOTIDE SEQUENCE [LARGE SCALE GENOMIC DNA]</scope>
    <source>
        <strain evidence="2">cv. Niubang</strain>
    </source>
</reference>
<protein>
    <submittedName>
        <fullName evidence="1">Uncharacterized protein</fullName>
    </submittedName>
</protein>
<dbReference type="EMBL" id="CM042048">
    <property type="protein sequence ID" value="KAI3758859.1"/>
    <property type="molecule type" value="Genomic_DNA"/>
</dbReference>
<proteinExistence type="predicted"/>
<gene>
    <name evidence="1" type="ORF">L6452_06431</name>
</gene>
<name>A0ACB9EIP0_ARCLA</name>
<evidence type="ECO:0000313" key="2">
    <source>
        <dbReference type="Proteomes" id="UP001055879"/>
    </source>
</evidence>
<accession>A0ACB9EIP0</accession>
<sequence length="94" mass="10200">MKEEVSNIKEGVAQNSSALQTLHGNVDSVTASVNNLSSKADTTNQLLDDVIPGLEARVEKLEAEVLSTKAAISMTDSNESEEADLRERWWRLGG</sequence>
<dbReference type="Proteomes" id="UP001055879">
    <property type="component" value="Linkage Group LG02"/>
</dbReference>
<reference evidence="1 2" key="2">
    <citation type="journal article" date="2022" name="Mol. Ecol. Resour.">
        <title>The genomes of chicory, endive, great burdock and yacon provide insights into Asteraceae paleo-polyploidization history and plant inulin production.</title>
        <authorList>
            <person name="Fan W."/>
            <person name="Wang S."/>
            <person name="Wang H."/>
            <person name="Wang A."/>
            <person name="Jiang F."/>
            <person name="Liu H."/>
            <person name="Zhao H."/>
            <person name="Xu D."/>
            <person name="Zhang Y."/>
        </authorList>
    </citation>
    <scope>NUCLEOTIDE SEQUENCE [LARGE SCALE GENOMIC DNA]</scope>
    <source>
        <strain evidence="2">cv. Niubang</strain>
    </source>
</reference>
<evidence type="ECO:0000313" key="1">
    <source>
        <dbReference type="EMBL" id="KAI3758859.1"/>
    </source>
</evidence>
<comment type="caution">
    <text evidence="1">The sequence shown here is derived from an EMBL/GenBank/DDBJ whole genome shotgun (WGS) entry which is preliminary data.</text>
</comment>
<organism evidence="1 2">
    <name type="scientific">Arctium lappa</name>
    <name type="common">Greater burdock</name>
    <name type="synonym">Lappa major</name>
    <dbReference type="NCBI Taxonomy" id="4217"/>
    <lineage>
        <taxon>Eukaryota</taxon>
        <taxon>Viridiplantae</taxon>
        <taxon>Streptophyta</taxon>
        <taxon>Embryophyta</taxon>
        <taxon>Tracheophyta</taxon>
        <taxon>Spermatophyta</taxon>
        <taxon>Magnoliopsida</taxon>
        <taxon>eudicotyledons</taxon>
        <taxon>Gunneridae</taxon>
        <taxon>Pentapetalae</taxon>
        <taxon>asterids</taxon>
        <taxon>campanulids</taxon>
        <taxon>Asterales</taxon>
        <taxon>Asteraceae</taxon>
        <taxon>Carduoideae</taxon>
        <taxon>Cardueae</taxon>
        <taxon>Arctiinae</taxon>
        <taxon>Arctium</taxon>
    </lineage>
</organism>